<sequence>MADMQYMPLGNSGLKISKIILGAMSYGKSAWAPWVLEDEDYILDLMKKAYDAGIRTFDTADVYSNGYSETLVGKFLKKYNINRGTIVILSKVYFPVNEGTWEWRRKWRAPENDYLWVNREGLSRKHIMDAVEDSTRRLGTYIDVYQIHRLDKSTPKEEIMEALHDVVKMGKVRYIGSSSMRATEFAQLQFIAEKNGWTKFISMQNYYNLIYREEEREMIPFCKENGVGLIPWSPIAAGLLARPLGTQTVRSESTKAQVSDADAPIVKRVEELAQKKGCSMSAIAIAWTIAKGCAPIVGLSKPERIEDACSALNVKLDDEEMKYLEEPYVPHNVTGF</sequence>
<evidence type="ECO:0000313" key="4">
    <source>
        <dbReference type="Proteomes" id="UP000761534"/>
    </source>
</evidence>
<dbReference type="InterPro" id="IPR036812">
    <property type="entry name" value="NAD(P)_OxRdtase_dom_sf"/>
</dbReference>
<proteinExistence type="predicted"/>
<dbReference type="EMBL" id="SWFS01000127">
    <property type="protein sequence ID" value="KAA8916052.1"/>
    <property type="molecule type" value="Genomic_DNA"/>
</dbReference>
<reference evidence="3" key="1">
    <citation type="journal article" date="2019" name="G3 (Bethesda)">
        <title>Genome Assemblies of Two Rare Opportunistic Yeast Pathogens: Diutina rugosa (syn. Candida rugosa) and Trichomonascus ciferrii (syn. Candida ciferrii).</title>
        <authorList>
            <person name="Mixao V."/>
            <person name="Saus E."/>
            <person name="Hansen A.P."/>
            <person name="Lass-Florl C."/>
            <person name="Gabaldon T."/>
        </authorList>
    </citation>
    <scope>NUCLEOTIDE SEQUENCE</scope>
    <source>
        <strain evidence="3">CBS 4856</strain>
    </source>
</reference>
<organism evidence="3 4">
    <name type="scientific">Trichomonascus ciferrii</name>
    <dbReference type="NCBI Taxonomy" id="44093"/>
    <lineage>
        <taxon>Eukaryota</taxon>
        <taxon>Fungi</taxon>
        <taxon>Dikarya</taxon>
        <taxon>Ascomycota</taxon>
        <taxon>Saccharomycotina</taxon>
        <taxon>Dipodascomycetes</taxon>
        <taxon>Dipodascales</taxon>
        <taxon>Trichomonascaceae</taxon>
        <taxon>Trichomonascus</taxon>
        <taxon>Trichomonascus ciferrii complex</taxon>
    </lineage>
</organism>
<name>A0A642V7J0_9ASCO</name>
<dbReference type="VEuPathDB" id="FungiDB:TRICI_001794"/>
<dbReference type="GO" id="GO:0016491">
    <property type="term" value="F:oxidoreductase activity"/>
    <property type="evidence" value="ECO:0007669"/>
    <property type="project" value="UniProtKB-KW"/>
</dbReference>
<dbReference type="SUPFAM" id="SSF51430">
    <property type="entry name" value="NAD(P)-linked oxidoreductase"/>
    <property type="match status" value="1"/>
</dbReference>
<dbReference type="GO" id="GO:0005829">
    <property type="term" value="C:cytosol"/>
    <property type="evidence" value="ECO:0007669"/>
    <property type="project" value="UniProtKB-ARBA"/>
</dbReference>
<comment type="caution">
    <text evidence="3">The sequence shown here is derived from an EMBL/GenBank/DDBJ whole genome shotgun (WGS) entry which is preliminary data.</text>
</comment>
<dbReference type="AlphaFoldDB" id="A0A642V7J0"/>
<dbReference type="Gene3D" id="3.20.20.100">
    <property type="entry name" value="NADP-dependent oxidoreductase domain"/>
    <property type="match status" value="1"/>
</dbReference>
<dbReference type="CDD" id="cd19079">
    <property type="entry name" value="AKR_EcYajO-like"/>
    <property type="match status" value="1"/>
</dbReference>
<dbReference type="OrthoDB" id="48988at2759"/>
<protein>
    <recommendedName>
        <fullName evidence="2">NADP-dependent oxidoreductase domain-containing protein</fullName>
    </recommendedName>
</protein>
<accession>A0A642V7J0</accession>
<dbReference type="InterPro" id="IPR050523">
    <property type="entry name" value="AKR_Detox_Biosynth"/>
</dbReference>
<dbReference type="PANTHER" id="PTHR43364:SF15">
    <property type="entry name" value="ARYL-ALCOHOL DEHYDROGENASE AAD16-RELATED"/>
    <property type="match status" value="1"/>
</dbReference>
<keyword evidence="1" id="KW-0560">Oxidoreductase</keyword>
<dbReference type="FunFam" id="3.20.20.100:FF:000004">
    <property type="entry name" value="Oxidoreductase, aldo/keto reductase"/>
    <property type="match status" value="1"/>
</dbReference>
<keyword evidence="4" id="KW-1185">Reference proteome</keyword>
<feature type="domain" description="NADP-dependent oxidoreductase" evidence="2">
    <location>
        <begin position="18"/>
        <end position="326"/>
    </location>
</feature>
<gene>
    <name evidence="3" type="ORF">TRICI_001794</name>
</gene>
<dbReference type="PANTHER" id="PTHR43364">
    <property type="entry name" value="NADH-SPECIFIC METHYLGLYOXAL REDUCTASE-RELATED"/>
    <property type="match status" value="1"/>
</dbReference>
<evidence type="ECO:0000256" key="1">
    <source>
        <dbReference type="ARBA" id="ARBA00023002"/>
    </source>
</evidence>
<dbReference type="Proteomes" id="UP000761534">
    <property type="component" value="Unassembled WGS sequence"/>
</dbReference>
<dbReference type="Pfam" id="PF00248">
    <property type="entry name" value="Aldo_ket_red"/>
    <property type="match status" value="1"/>
</dbReference>
<evidence type="ECO:0000313" key="3">
    <source>
        <dbReference type="EMBL" id="KAA8916052.1"/>
    </source>
</evidence>
<dbReference type="InterPro" id="IPR023210">
    <property type="entry name" value="NADP_OxRdtase_dom"/>
</dbReference>
<evidence type="ECO:0000259" key="2">
    <source>
        <dbReference type="Pfam" id="PF00248"/>
    </source>
</evidence>